<gene>
    <name evidence="2" type="ORF">QVD17_03782</name>
</gene>
<keyword evidence="3" id="KW-1185">Reference proteome</keyword>
<proteinExistence type="predicted"/>
<protein>
    <submittedName>
        <fullName evidence="2">Uncharacterized protein</fullName>
    </submittedName>
</protein>
<dbReference type="Proteomes" id="UP001229421">
    <property type="component" value="Unassembled WGS sequence"/>
</dbReference>
<feature type="signal peptide" evidence="1">
    <location>
        <begin position="1"/>
        <end position="19"/>
    </location>
</feature>
<reference evidence="2" key="1">
    <citation type="journal article" date="2023" name="bioRxiv">
        <title>Improved chromosome-level genome assembly for marigold (Tagetes erecta).</title>
        <authorList>
            <person name="Jiang F."/>
            <person name="Yuan L."/>
            <person name="Wang S."/>
            <person name="Wang H."/>
            <person name="Xu D."/>
            <person name="Wang A."/>
            <person name="Fan W."/>
        </authorList>
    </citation>
    <scope>NUCLEOTIDE SEQUENCE</scope>
    <source>
        <strain evidence="2">WSJ</strain>
        <tissue evidence="2">Leaf</tissue>
    </source>
</reference>
<sequence>MVVDFVSLCSWLLMILTDALQDQRRLEVSGFECSSNLMDRYLFKHKELIRMKREARLKGEFYYQCNGLEIKEDLADFAFETGYWEAWD</sequence>
<accession>A0AAD8LFA2</accession>
<dbReference type="EMBL" id="JAUHHV010000001">
    <property type="protein sequence ID" value="KAK1437981.1"/>
    <property type="molecule type" value="Genomic_DNA"/>
</dbReference>
<organism evidence="2 3">
    <name type="scientific">Tagetes erecta</name>
    <name type="common">African marigold</name>
    <dbReference type="NCBI Taxonomy" id="13708"/>
    <lineage>
        <taxon>Eukaryota</taxon>
        <taxon>Viridiplantae</taxon>
        <taxon>Streptophyta</taxon>
        <taxon>Embryophyta</taxon>
        <taxon>Tracheophyta</taxon>
        <taxon>Spermatophyta</taxon>
        <taxon>Magnoliopsida</taxon>
        <taxon>eudicotyledons</taxon>
        <taxon>Gunneridae</taxon>
        <taxon>Pentapetalae</taxon>
        <taxon>asterids</taxon>
        <taxon>campanulids</taxon>
        <taxon>Asterales</taxon>
        <taxon>Asteraceae</taxon>
        <taxon>Asteroideae</taxon>
        <taxon>Heliantheae alliance</taxon>
        <taxon>Tageteae</taxon>
        <taxon>Tagetes</taxon>
    </lineage>
</organism>
<name>A0AAD8LFA2_TARER</name>
<comment type="caution">
    <text evidence="2">The sequence shown here is derived from an EMBL/GenBank/DDBJ whole genome shotgun (WGS) entry which is preliminary data.</text>
</comment>
<dbReference type="AlphaFoldDB" id="A0AAD8LFA2"/>
<evidence type="ECO:0000313" key="2">
    <source>
        <dbReference type="EMBL" id="KAK1437981.1"/>
    </source>
</evidence>
<evidence type="ECO:0000256" key="1">
    <source>
        <dbReference type="SAM" id="SignalP"/>
    </source>
</evidence>
<feature type="chain" id="PRO_5041914382" evidence="1">
    <location>
        <begin position="20"/>
        <end position="88"/>
    </location>
</feature>
<evidence type="ECO:0000313" key="3">
    <source>
        <dbReference type="Proteomes" id="UP001229421"/>
    </source>
</evidence>
<keyword evidence="1" id="KW-0732">Signal</keyword>